<dbReference type="RefSeq" id="WP_353566191.1">
    <property type="nucleotide sequence ID" value="NZ_BAABRI010000006.1"/>
</dbReference>
<keyword evidence="3" id="KW-1185">Reference proteome</keyword>
<dbReference type="Gene3D" id="3.40.50.300">
    <property type="entry name" value="P-loop containing nucleotide triphosphate hydrolases"/>
    <property type="match status" value="1"/>
</dbReference>
<evidence type="ECO:0000256" key="1">
    <source>
        <dbReference type="ARBA" id="ARBA00022679"/>
    </source>
</evidence>
<name>A0ABP9URV9_9BACT</name>
<dbReference type="InterPro" id="IPR026634">
    <property type="entry name" value="TPST-like"/>
</dbReference>
<sequence>MLEQARQAIRAGQIQRALALWEQVSSAAEGAQLLLEHLGVLISLHRYGESGALREKLLTHPDTTPAPLLSAARILFQYGRIRDAACFTARALELDPANPDTAAMHAAALERSGRREAARELLLELLRGQPTHLRAVRLLAHIERLDGAFDAARQRLEAHLSRHPSVEDWRLRYELAAVLDRLGDYEAAMRQLALAKHQIRSGSQAHHDAWRALATRQWELTRALDADRLQRWSVTTGGRPPMPRICLLAGFPRSGTTLLEQILCAHPGCLGTDETGILATQFRNPLALAPASAAAAMDGLDALDAEQLAAGRAEYLRATEDRVGEALDDRLLIEKEPLLTGDLAVPLRLFPEAKILMPLRDPRDVVVSFFFTIVPLAPHSVAAAGLPETCRYYAEVLRHWLWLRDRIDPQRWMESRYEDLLSRPGVQTRRLCSFLGLEWSPGMLAHHRAAPGKDIGTPTYDDVSRPLYTRARGRWENYRRWLEPHLDLLEPYLDAFGYR</sequence>
<dbReference type="Pfam" id="PF13469">
    <property type="entry name" value="Sulfotransfer_3"/>
    <property type="match status" value="1"/>
</dbReference>
<accession>A0ABP9URV9</accession>
<dbReference type="SUPFAM" id="SSF48452">
    <property type="entry name" value="TPR-like"/>
    <property type="match status" value="1"/>
</dbReference>
<proteinExistence type="predicted"/>
<dbReference type="Gene3D" id="1.25.40.10">
    <property type="entry name" value="Tetratricopeptide repeat domain"/>
    <property type="match status" value="1"/>
</dbReference>
<organism evidence="2 3">
    <name type="scientific">Haloferula sargassicola</name>
    <dbReference type="NCBI Taxonomy" id="490096"/>
    <lineage>
        <taxon>Bacteria</taxon>
        <taxon>Pseudomonadati</taxon>
        <taxon>Verrucomicrobiota</taxon>
        <taxon>Verrucomicrobiia</taxon>
        <taxon>Verrucomicrobiales</taxon>
        <taxon>Verrucomicrobiaceae</taxon>
        <taxon>Haloferula</taxon>
    </lineage>
</organism>
<gene>
    <name evidence="2" type="ORF">Hsar01_01259</name>
</gene>
<dbReference type="Proteomes" id="UP001476282">
    <property type="component" value="Unassembled WGS sequence"/>
</dbReference>
<dbReference type="PANTHER" id="PTHR12788">
    <property type="entry name" value="PROTEIN-TYROSINE SULFOTRANSFERASE 2"/>
    <property type="match status" value="1"/>
</dbReference>
<keyword evidence="1" id="KW-0808">Transferase</keyword>
<evidence type="ECO:0000313" key="2">
    <source>
        <dbReference type="EMBL" id="GAA5482044.1"/>
    </source>
</evidence>
<comment type="caution">
    <text evidence="2">The sequence shown here is derived from an EMBL/GenBank/DDBJ whole genome shotgun (WGS) entry which is preliminary data.</text>
</comment>
<evidence type="ECO:0008006" key="4">
    <source>
        <dbReference type="Google" id="ProtNLM"/>
    </source>
</evidence>
<protein>
    <recommendedName>
        <fullName evidence="4">Sulfotransferase</fullName>
    </recommendedName>
</protein>
<dbReference type="SUPFAM" id="SSF52540">
    <property type="entry name" value="P-loop containing nucleoside triphosphate hydrolases"/>
    <property type="match status" value="1"/>
</dbReference>
<reference evidence="2 3" key="1">
    <citation type="submission" date="2024-02" db="EMBL/GenBank/DDBJ databases">
        <title>Haloferula sargassicola NBRC 104335.</title>
        <authorList>
            <person name="Ichikawa N."/>
            <person name="Katano-Makiyama Y."/>
            <person name="Hidaka K."/>
        </authorList>
    </citation>
    <scope>NUCLEOTIDE SEQUENCE [LARGE SCALE GENOMIC DNA]</scope>
    <source>
        <strain evidence="2 3">NBRC 104335</strain>
    </source>
</reference>
<evidence type="ECO:0000313" key="3">
    <source>
        <dbReference type="Proteomes" id="UP001476282"/>
    </source>
</evidence>
<dbReference type="InterPro" id="IPR011990">
    <property type="entry name" value="TPR-like_helical_dom_sf"/>
</dbReference>
<dbReference type="PANTHER" id="PTHR12788:SF10">
    <property type="entry name" value="PROTEIN-TYROSINE SULFOTRANSFERASE"/>
    <property type="match status" value="1"/>
</dbReference>
<dbReference type="InterPro" id="IPR027417">
    <property type="entry name" value="P-loop_NTPase"/>
</dbReference>
<dbReference type="EMBL" id="BAABRI010000006">
    <property type="protein sequence ID" value="GAA5482044.1"/>
    <property type="molecule type" value="Genomic_DNA"/>
</dbReference>